<organism evidence="1 2">
    <name type="scientific">Diphasiastrum complanatum</name>
    <name type="common">Issler's clubmoss</name>
    <name type="synonym">Lycopodium complanatum</name>
    <dbReference type="NCBI Taxonomy" id="34168"/>
    <lineage>
        <taxon>Eukaryota</taxon>
        <taxon>Viridiplantae</taxon>
        <taxon>Streptophyta</taxon>
        <taxon>Embryophyta</taxon>
        <taxon>Tracheophyta</taxon>
        <taxon>Lycopodiopsida</taxon>
        <taxon>Lycopodiales</taxon>
        <taxon>Lycopodiaceae</taxon>
        <taxon>Lycopodioideae</taxon>
        <taxon>Diphasiastrum</taxon>
    </lineage>
</organism>
<accession>A0ACC2AQB3</accession>
<proteinExistence type="predicted"/>
<protein>
    <submittedName>
        <fullName evidence="1">Uncharacterized protein</fullName>
    </submittedName>
</protein>
<evidence type="ECO:0000313" key="2">
    <source>
        <dbReference type="Proteomes" id="UP001162992"/>
    </source>
</evidence>
<reference evidence="2" key="1">
    <citation type="journal article" date="2024" name="Proc. Natl. Acad. Sci. U.S.A.">
        <title>Extraordinary preservation of gene collinearity over three hundred million years revealed in homosporous lycophytes.</title>
        <authorList>
            <person name="Li C."/>
            <person name="Wickell D."/>
            <person name="Kuo L.Y."/>
            <person name="Chen X."/>
            <person name="Nie B."/>
            <person name="Liao X."/>
            <person name="Peng D."/>
            <person name="Ji J."/>
            <person name="Jenkins J."/>
            <person name="Williams M."/>
            <person name="Shu S."/>
            <person name="Plott C."/>
            <person name="Barry K."/>
            <person name="Rajasekar S."/>
            <person name="Grimwood J."/>
            <person name="Han X."/>
            <person name="Sun S."/>
            <person name="Hou Z."/>
            <person name="He W."/>
            <person name="Dai G."/>
            <person name="Sun C."/>
            <person name="Schmutz J."/>
            <person name="Leebens-Mack J.H."/>
            <person name="Li F.W."/>
            <person name="Wang L."/>
        </authorList>
    </citation>
    <scope>NUCLEOTIDE SEQUENCE [LARGE SCALE GENOMIC DNA]</scope>
    <source>
        <strain evidence="2">cv. PW_Plant_1</strain>
    </source>
</reference>
<dbReference type="Proteomes" id="UP001162992">
    <property type="component" value="Chromosome 20"/>
</dbReference>
<sequence>MAMPSALLLLRQQQPTSSPFCCSCSCSSSRAAIAAARHGNSLLFMRSQLCTSLKSKKQAFKLIERLKVAEDDNNNSDISSSVESALTSAPVDKKAQVKAVKEKGQATAIVTGVIAVLLGLGYLLVVQLLDTRGVILIPPPPEAFEP</sequence>
<keyword evidence="2" id="KW-1185">Reference proteome</keyword>
<comment type="caution">
    <text evidence="1">The sequence shown here is derived from an EMBL/GenBank/DDBJ whole genome shotgun (WGS) entry which is preliminary data.</text>
</comment>
<gene>
    <name evidence="1" type="ORF">O6H91_20G054700</name>
</gene>
<name>A0ACC2AQB3_DIPCM</name>
<evidence type="ECO:0000313" key="1">
    <source>
        <dbReference type="EMBL" id="KAJ7519760.1"/>
    </source>
</evidence>
<dbReference type="EMBL" id="CM055111">
    <property type="protein sequence ID" value="KAJ7519760.1"/>
    <property type="molecule type" value="Genomic_DNA"/>
</dbReference>